<evidence type="ECO:0000313" key="3">
    <source>
        <dbReference type="Proteomes" id="UP000250235"/>
    </source>
</evidence>
<dbReference type="Proteomes" id="UP000250235">
    <property type="component" value="Unassembled WGS sequence"/>
</dbReference>
<keyword evidence="3" id="KW-1185">Reference proteome</keyword>
<gene>
    <name evidence="2" type="ORF">F511_23589</name>
</gene>
<name>A0A2Z7BWI9_9LAMI</name>
<accession>A0A2Z7BWI9</accession>
<evidence type="ECO:0000256" key="1">
    <source>
        <dbReference type="SAM" id="MobiDB-lite"/>
    </source>
</evidence>
<proteinExistence type="predicted"/>
<evidence type="ECO:0000313" key="2">
    <source>
        <dbReference type="EMBL" id="KZV36560.1"/>
    </source>
</evidence>
<dbReference type="EMBL" id="KV003555">
    <property type="protein sequence ID" value="KZV36560.1"/>
    <property type="molecule type" value="Genomic_DNA"/>
</dbReference>
<protein>
    <submittedName>
        <fullName evidence="2">Uncharacterized protein</fullName>
    </submittedName>
</protein>
<feature type="compositionally biased region" description="Basic and acidic residues" evidence="1">
    <location>
        <begin position="192"/>
        <end position="205"/>
    </location>
</feature>
<feature type="region of interest" description="Disordered" evidence="1">
    <location>
        <begin position="192"/>
        <end position="228"/>
    </location>
</feature>
<dbReference type="AlphaFoldDB" id="A0A2Z7BWI9"/>
<sequence length="228" mass="25522">MLVMKHDGMKKMFKSLEDTWLKGFLEAFDLVYEGDVIEFFVNVKVIVGTIVSSMGNRKMALTKDVFTEVFGLSTEGLTTFMDITKESVVEMRSLFSGSDEPFRAPNKKKGMKMEFRLLHDIVAKALCTKAGSFDVVLLSMVNNSKRQSQGFAVQVSVLLEKLVKTDLGDSVNLHPQKVLTNKSVQTYIKKNLEKPTGESTKHAEDTATNTDGDETSTQARVYNQSRFP</sequence>
<organism evidence="2 3">
    <name type="scientific">Dorcoceras hygrometricum</name>
    <dbReference type="NCBI Taxonomy" id="472368"/>
    <lineage>
        <taxon>Eukaryota</taxon>
        <taxon>Viridiplantae</taxon>
        <taxon>Streptophyta</taxon>
        <taxon>Embryophyta</taxon>
        <taxon>Tracheophyta</taxon>
        <taxon>Spermatophyta</taxon>
        <taxon>Magnoliopsida</taxon>
        <taxon>eudicotyledons</taxon>
        <taxon>Gunneridae</taxon>
        <taxon>Pentapetalae</taxon>
        <taxon>asterids</taxon>
        <taxon>lamiids</taxon>
        <taxon>Lamiales</taxon>
        <taxon>Gesneriaceae</taxon>
        <taxon>Didymocarpoideae</taxon>
        <taxon>Trichosporeae</taxon>
        <taxon>Loxocarpinae</taxon>
        <taxon>Dorcoceras</taxon>
    </lineage>
</organism>
<reference evidence="2 3" key="1">
    <citation type="journal article" date="2015" name="Proc. Natl. Acad. Sci. U.S.A.">
        <title>The resurrection genome of Boea hygrometrica: A blueprint for survival of dehydration.</title>
        <authorList>
            <person name="Xiao L."/>
            <person name="Yang G."/>
            <person name="Zhang L."/>
            <person name="Yang X."/>
            <person name="Zhao S."/>
            <person name="Ji Z."/>
            <person name="Zhou Q."/>
            <person name="Hu M."/>
            <person name="Wang Y."/>
            <person name="Chen M."/>
            <person name="Xu Y."/>
            <person name="Jin H."/>
            <person name="Xiao X."/>
            <person name="Hu G."/>
            <person name="Bao F."/>
            <person name="Hu Y."/>
            <person name="Wan P."/>
            <person name="Li L."/>
            <person name="Deng X."/>
            <person name="Kuang T."/>
            <person name="Xiang C."/>
            <person name="Zhu J.K."/>
            <person name="Oliver M.J."/>
            <person name="He Y."/>
        </authorList>
    </citation>
    <scope>NUCLEOTIDE SEQUENCE [LARGE SCALE GENOMIC DNA]</scope>
    <source>
        <strain evidence="3">cv. XS01</strain>
    </source>
</reference>
<feature type="compositionally biased region" description="Polar residues" evidence="1">
    <location>
        <begin position="206"/>
        <end position="228"/>
    </location>
</feature>